<reference evidence="1 2" key="1">
    <citation type="journal article" date="2022" name="Hortic Res">
        <title>A haplotype resolved chromosomal level avocado genome allows analysis of novel avocado genes.</title>
        <authorList>
            <person name="Nath O."/>
            <person name="Fletcher S.J."/>
            <person name="Hayward A."/>
            <person name="Shaw L.M."/>
            <person name="Masouleh A.K."/>
            <person name="Furtado A."/>
            <person name="Henry R.J."/>
            <person name="Mitter N."/>
        </authorList>
    </citation>
    <scope>NUCLEOTIDE SEQUENCE [LARGE SCALE GENOMIC DNA]</scope>
    <source>
        <strain evidence="2">cv. Hass</strain>
    </source>
</reference>
<evidence type="ECO:0000313" key="1">
    <source>
        <dbReference type="EMBL" id="KAJ8648037.1"/>
    </source>
</evidence>
<gene>
    <name evidence="1" type="ORF">MRB53_001060</name>
</gene>
<accession>A0ACC2MQL2</accession>
<dbReference type="EMBL" id="CM056809">
    <property type="protein sequence ID" value="KAJ8648037.1"/>
    <property type="molecule type" value="Genomic_DNA"/>
</dbReference>
<proteinExistence type="predicted"/>
<name>A0ACC2MQL2_PERAE</name>
<comment type="caution">
    <text evidence="1">The sequence shown here is derived from an EMBL/GenBank/DDBJ whole genome shotgun (WGS) entry which is preliminary data.</text>
</comment>
<keyword evidence="2" id="KW-1185">Reference proteome</keyword>
<evidence type="ECO:0000313" key="2">
    <source>
        <dbReference type="Proteomes" id="UP001234297"/>
    </source>
</evidence>
<protein>
    <submittedName>
        <fullName evidence="1">Uncharacterized protein</fullName>
    </submittedName>
</protein>
<sequence length="114" mass="12353">MSKLKVQGDERLVCPKPRRAGVRVPDFLEPLACMHSHSQEGSREIIDMLSSKGGGGQESISSSCSPSCYCGSPPRRANNPLVHDVQFIHQMELLSPFARTNLSDRLGMGSTSPA</sequence>
<organism evidence="1 2">
    <name type="scientific">Persea americana</name>
    <name type="common">Avocado</name>
    <dbReference type="NCBI Taxonomy" id="3435"/>
    <lineage>
        <taxon>Eukaryota</taxon>
        <taxon>Viridiplantae</taxon>
        <taxon>Streptophyta</taxon>
        <taxon>Embryophyta</taxon>
        <taxon>Tracheophyta</taxon>
        <taxon>Spermatophyta</taxon>
        <taxon>Magnoliopsida</taxon>
        <taxon>Magnoliidae</taxon>
        <taxon>Laurales</taxon>
        <taxon>Lauraceae</taxon>
        <taxon>Persea</taxon>
    </lineage>
</organism>
<dbReference type="Proteomes" id="UP001234297">
    <property type="component" value="Chromosome 1"/>
</dbReference>